<feature type="compositionally biased region" description="Low complexity" evidence="1">
    <location>
        <begin position="45"/>
        <end position="63"/>
    </location>
</feature>
<feature type="region of interest" description="Disordered" evidence="1">
    <location>
        <begin position="1"/>
        <end position="63"/>
    </location>
</feature>
<sequence>MITGRLICAPPPPDGSPAPPTKANHHHETPPAATDQPNPPPTPRPSTSTSRGRRPPSTSLMVTGCRVDGAGVRRGARTICNPFGCRFEIASWRGLAWTAHRGTRMIYNPLVADLKSRVGGGGGGSSGRRRSSEGAWTIYNLLVVDLKSRAGGGRSGLAWTAPELKGGSDDLQSRA</sequence>
<comment type="caution">
    <text evidence="2">The sequence shown here is derived from an EMBL/GenBank/DDBJ whole genome shotgun (WGS) entry which is preliminary data.</text>
</comment>
<proteinExistence type="predicted"/>
<evidence type="ECO:0000313" key="2">
    <source>
        <dbReference type="EMBL" id="GMN30868.1"/>
    </source>
</evidence>
<gene>
    <name evidence="2" type="ORF">TIFTF001_002992</name>
</gene>
<evidence type="ECO:0000313" key="3">
    <source>
        <dbReference type="Proteomes" id="UP001187192"/>
    </source>
</evidence>
<protein>
    <submittedName>
        <fullName evidence="2">Uncharacterized protein</fullName>
    </submittedName>
</protein>
<dbReference type="AlphaFoldDB" id="A0AA87ZQ29"/>
<reference evidence="2" key="1">
    <citation type="submission" date="2023-07" db="EMBL/GenBank/DDBJ databases">
        <title>draft genome sequence of fig (Ficus carica).</title>
        <authorList>
            <person name="Takahashi T."/>
            <person name="Nishimura K."/>
        </authorList>
    </citation>
    <scope>NUCLEOTIDE SEQUENCE</scope>
</reference>
<name>A0AA87ZQ29_FICCA</name>
<feature type="compositionally biased region" description="Pro residues" evidence="1">
    <location>
        <begin position="9"/>
        <end position="20"/>
    </location>
</feature>
<dbReference type="EMBL" id="BTGU01000003">
    <property type="protein sequence ID" value="GMN30868.1"/>
    <property type="molecule type" value="Genomic_DNA"/>
</dbReference>
<dbReference type="Proteomes" id="UP001187192">
    <property type="component" value="Unassembled WGS sequence"/>
</dbReference>
<evidence type="ECO:0000256" key="1">
    <source>
        <dbReference type="SAM" id="MobiDB-lite"/>
    </source>
</evidence>
<organism evidence="2 3">
    <name type="scientific">Ficus carica</name>
    <name type="common">Common fig</name>
    <dbReference type="NCBI Taxonomy" id="3494"/>
    <lineage>
        <taxon>Eukaryota</taxon>
        <taxon>Viridiplantae</taxon>
        <taxon>Streptophyta</taxon>
        <taxon>Embryophyta</taxon>
        <taxon>Tracheophyta</taxon>
        <taxon>Spermatophyta</taxon>
        <taxon>Magnoliopsida</taxon>
        <taxon>eudicotyledons</taxon>
        <taxon>Gunneridae</taxon>
        <taxon>Pentapetalae</taxon>
        <taxon>rosids</taxon>
        <taxon>fabids</taxon>
        <taxon>Rosales</taxon>
        <taxon>Moraceae</taxon>
        <taxon>Ficeae</taxon>
        <taxon>Ficus</taxon>
    </lineage>
</organism>
<accession>A0AA87ZQ29</accession>
<keyword evidence="3" id="KW-1185">Reference proteome</keyword>